<dbReference type="EMBL" id="BAAAFI010000007">
    <property type="protein sequence ID" value="GAA0878897.1"/>
    <property type="molecule type" value="Genomic_DNA"/>
</dbReference>
<evidence type="ECO:0000313" key="2">
    <source>
        <dbReference type="Proteomes" id="UP001500469"/>
    </source>
</evidence>
<gene>
    <name evidence="1" type="ORF">GCM10009119_18650</name>
</gene>
<evidence type="ECO:0000313" key="1">
    <source>
        <dbReference type="EMBL" id="GAA0878897.1"/>
    </source>
</evidence>
<comment type="caution">
    <text evidence="1">The sequence shown here is derived from an EMBL/GenBank/DDBJ whole genome shotgun (WGS) entry which is preliminary data.</text>
</comment>
<reference evidence="1 2" key="1">
    <citation type="journal article" date="2019" name="Int. J. Syst. Evol. Microbiol.">
        <title>The Global Catalogue of Microorganisms (GCM) 10K type strain sequencing project: providing services to taxonomists for standard genome sequencing and annotation.</title>
        <authorList>
            <consortium name="The Broad Institute Genomics Platform"/>
            <consortium name="The Broad Institute Genome Sequencing Center for Infectious Disease"/>
            <person name="Wu L."/>
            <person name="Ma J."/>
        </authorList>
    </citation>
    <scope>NUCLEOTIDE SEQUENCE [LARGE SCALE GENOMIC DNA]</scope>
    <source>
        <strain evidence="1 2">JCM 16112</strain>
    </source>
</reference>
<name>A0ABN1MZG6_9BACT</name>
<keyword evidence="2" id="KW-1185">Reference proteome</keyword>
<organism evidence="1 2">
    <name type="scientific">Algoriphagus jejuensis</name>
    <dbReference type="NCBI Taxonomy" id="419934"/>
    <lineage>
        <taxon>Bacteria</taxon>
        <taxon>Pseudomonadati</taxon>
        <taxon>Bacteroidota</taxon>
        <taxon>Cytophagia</taxon>
        <taxon>Cytophagales</taxon>
        <taxon>Cyclobacteriaceae</taxon>
        <taxon>Algoriphagus</taxon>
    </lineage>
</organism>
<proteinExistence type="predicted"/>
<sequence>MMAQPPEPQKLGFRQTDEDFLFAISIKIQLLVDVQAAVAIDPALLQVFFVQSRSVNPTNLATFV</sequence>
<accession>A0ABN1MZG6</accession>
<protein>
    <submittedName>
        <fullName evidence="1">Uncharacterized protein</fullName>
    </submittedName>
</protein>
<dbReference type="Proteomes" id="UP001500469">
    <property type="component" value="Unassembled WGS sequence"/>
</dbReference>